<comment type="caution">
    <text evidence="2">The sequence shown here is derived from an EMBL/GenBank/DDBJ whole genome shotgun (WGS) entry which is preliminary data.</text>
</comment>
<accession>A4BMU7</accession>
<dbReference type="eggNOG" id="COG3344">
    <property type="taxonomic scope" value="Bacteria"/>
</dbReference>
<dbReference type="STRING" id="314278.NB231_17483"/>
<evidence type="ECO:0000259" key="1">
    <source>
        <dbReference type="Pfam" id="PF08388"/>
    </source>
</evidence>
<dbReference type="InterPro" id="IPR013597">
    <property type="entry name" value="Mat_intron_G2"/>
</dbReference>
<protein>
    <submittedName>
        <fullName evidence="2">Maturase integron/retron-type RNA-directed DNA polymerase (Reverse transcriptase) part of type II intron</fullName>
    </submittedName>
</protein>
<gene>
    <name evidence="2" type="ORF">NB231_17483</name>
</gene>
<dbReference type="GO" id="GO:0003964">
    <property type="term" value="F:RNA-directed DNA polymerase activity"/>
    <property type="evidence" value="ECO:0007669"/>
    <property type="project" value="UniProtKB-KW"/>
</dbReference>
<dbReference type="EMBL" id="AAOF01000001">
    <property type="protein sequence ID" value="EAR23635.1"/>
    <property type="molecule type" value="Genomic_DNA"/>
</dbReference>
<dbReference type="Pfam" id="PF08388">
    <property type="entry name" value="GIIM"/>
    <property type="match status" value="1"/>
</dbReference>
<keyword evidence="2" id="KW-0695">RNA-directed DNA polymerase</keyword>
<reference evidence="2 3" key="1">
    <citation type="submission" date="2006-02" db="EMBL/GenBank/DDBJ databases">
        <authorList>
            <person name="Waterbury J."/>
            <person name="Ferriera S."/>
            <person name="Johnson J."/>
            <person name="Kravitz S."/>
            <person name="Halpern A."/>
            <person name="Remington K."/>
            <person name="Beeson K."/>
            <person name="Tran B."/>
            <person name="Rogers Y.-H."/>
            <person name="Friedman R."/>
            <person name="Venter J.C."/>
        </authorList>
    </citation>
    <scope>NUCLEOTIDE SEQUENCE [LARGE SCALE GENOMIC DNA]</scope>
    <source>
        <strain evidence="2 3">Nb-231</strain>
    </source>
</reference>
<dbReference type="RefSeq" id="WP_005005184.1">
    <property type="nucleotide sequence ID" value="NZ_CH672427.1"/>
</dbReference>
<dbReference type="HOGENOM" id="CLU_2684138_0_0_6"/>
<evidence type="ECO:0000313" key="3">
    <source>
        <dbReference type="Proteomes" id="UP000003374"/>
    </source>
</evidence>
<sequence length="74" mass="8985">MDYFGISDYYRPIPELEAWLRRRVRMCYWKQWRKTRTKVRHLLALGTGKRHAILTALSSKGYGTCRGRWRRRPG</sequence>
<keyword evidence="2" id="KW-0808">Transferase</keyword>
<dbReference type="AlphaFoldDB" id="A4BMU7"/>
<feature type="domain" description="Group II intron maturase-specific" evidence="1">
    <location>
        <begin position="2"/>
        <end position="41"/>
    </location>
</feature>
<dbReference type="Proteomes" id="UP000003374">
    <property type="component" value="Unassembled WGS sequence"/>
</dbReference>
<keyword evidence="2" id="KW-0548">Nucleotidyltransferase</keyword>
<name>A4BMU7_9GAMM</name>
<keyword evidence="3" id="KW-1185">Reference proteome</keyword>
<proteinExistence type="predicted"/>
<evidence type="ECO:0000313" key="2">
    <source>
        <dbReference type="EMBL" id="EAR23635.1"/>
    </source>
</evidence>
<organism evidence="2 3">
    <name type="scientific">Nitrococcus mobilis Nb-231</name>
    <dbReference type="NCBI Taxonomy" id="314278"/>
    <lineage>
        <taxon>Bacteria</taxon>
        <taxon>Pseudomonadati</taxon>
        <taxon>Pseudomonadota</taxon>
        <taxon>Gammaproteobacteria</taxon>
        <taxon>Chromatiales</taxon>
        <taxon>Ectothiorhodospiraceae</taxon>
        <taxon>Nitrococcus</taxon>
    </lineage>
</organism>